<keyword evidence="2" id="KW-1185">Reference proteome</keyword>
<dbReference type="Proteomes" id="UP000265520">
    <property type="component" value="Unassembled WGS sequence"/>
</dbReference>
<reference evidence="1 2" key="1">
    <citation type="journal article" date="2018" name="Front. Plant Sci.">
        <title>Red Clover (Trifolium pratense) and Zigzag Clover (T. medium) - A Picture of Genomic Similarities and Differences.</title>
        <authorList>
            <person name="Dluhosova J."/>
            <person name="Istvanek J."/>
            <person name="Nedelnik J."/>
            <person name="Repkova J."/>
        </authorList>
    </citation>
    <scope>NUCLEOTIDE SEQUENCE [LARGE SCALE GENOMIC DNA]</scope>
    <source>
        <strain evidence="2">cv. 10/8</strain>
        <tissue evidence="1">Leaf</tissue>
    </source>
</reference>
<sequence>VKKYVEVSKKKLVIAEGVGFWKKKSQSHAFNLALSNFVLKV</sequence>
<organism evidence="1 2">
    <name type="scientific">Trifolium medium</name>
    <dbReference type="NCBI Taxonomy" id="97028"/>
    <lineage>
        <taxon>Eukaryota</taxon>
        <taxon>Viridiplantae</taxon>
        <taxon>Streptophyta</taxon>
        <taxon>Embryophyta</taxon>
        <taxon>Tracheophyta</taxon>
        <taxon>Spermatophyta</taxon>
        <taxon>Magnoliopsida</taxon>
        <taxon>eudicotyledons</taxon>
        <taxon>Gunneridae</taxon>
        <taxon>Pentapetalae</taxon>
        <taxon>rosids</taxon>
        <taxon>fabids</taxon>
        <taxon>Fabales</taxon>
        <taxon>Fabaceae</taxon>
        <taxon>Papilionoideae</taxon>
        <taxon>50 kb inversion clade</taxon>
        <taxon>NPAAA clade</taxon>
        <taxon>Hologalegina</taxon>
        <taxon>IRL clade</taxon>
        <taxon>Trifolieae</taxon>
        <taxon>Trifolium</taxon>
    </lineage>
</organism>
<accession>A0A392URG5</accession>
<evidence type="ECO:0000313" key="1">
    <source>
        <dbReference type="EMBL" id="MCI75448.1"/>
    </source>
</evidence>
<comment type="caution">
    <text evidence="1">The sequence shown here is derived from an EMBL/GenBank/DDBJ whole genome shotgun (WGS) entry which is preliminary data.</text>
</comment>
<dbReference type="AlphaFoldDB" id="A0A392URG5"/>
<dbReference type="EMBL" id="LXQA010883082">
    <property type="protein sequence ID" value="MCI75448.1"/>
    <property type="molecule type" value="Genomic_DNA"/>
</dbReference>
<evidence type="ECO:0000313" key="2">
    <source>
        <dbReference type="Proteomes" id="UP000265520"/>
    </source>
</evidence>
<feature type="non-terminal residue" evidence="1">
    <location>
        <position position="1"/>
    </location>
</feature>
<name>A0A392URG5_9FABA</name>
<protein>
    <submittedName>
        <fullName evidence="1">Uncharacterized protein</fullName>
    </submittedName>
</protein>
<proteinExistence type="predicted"/>